<dbReference type="Proteomes" id="UP001652445">
    <property type="component" value="Unassembled WGS sequence"/>
</dbReference>
<accession>A0ABT2ULH1</accession>
<dbReference type="Pfam" id="PF09844">
    <property type="entry name" value="DUF2071"/>
    <property type="match status" value="1"/>
</dbReference>
<proteinExistence type="predicted"/>
<evidence type="ECO:0000313" key="1">
    <source>
        <dbReference type="EMBL" id="MCU6795427.1"/>
    </source>
</evidence>
<dbReference type="PANTHER" id="PTHR39186">
    <property type="entry name" value="DUF2071 FAMILY PROTEIN"/>
    <property type="match status" value="1"/>
</dbReference>
<dbReference type="PANTHER" id="PTHR39186:SF1">
    <property type="entry name" value="DUF2071 DOMAIN-CONTAINING PROTEIN"/>
    <property type="match status" value="1"/>
</dbReference>
<keyword evidence="2" id="KW-1185">Reference proteome</keyword>
<gene>
    <name evidence="1" type="ORF">OB236_25265</name>
</gene>
<protein>
    <submittedName>
        <fullName evidence="1">DUF2071 domain-containing protein</fullName>
    </submittedName>
</protein>
<reference evidence="1 2" key="1">
    <citation type="submission" date="2022-09" db="EMBL/GenBank/DDBJ databases">
        <authorList>
            <person name="Han X.L."/>
            <person name="Wang Q."/>
            <person name="Lu T."/>
        </authorList>
    </citation>
    <scope>NUCLEOTIDE SEQUENCE [LARGE SCALE GENOMIC DNA]</scope>
    <source>
        <strain evidence="1 2">WQ 127069</strain>
    </source>
</reference>
<evidence type="ECO:0000313" key="2">
    <source>
        <dbReference type="Proteomes" id="UP001652445"/>
    </source>
</evidence>
<dbReference type="RefSeq" id="WP_262686366.1">
    <property type="nucleotide sequence ID" value="NZ_JAOQIO010000094.1"/>
</dbReference>
<name>A0ABT2ULH1_9BACL</name>
<sequence>MKVLLATQSHRPWPLPNGPWVMKQTWVGLLFAHWPVPYEQLRPMVPQELELEVYDGYAWVGVVPFSMEGIRMRAMPEIPYTNQFAELNVRTYVKVGDKPGVYFFSLDAASKIAVEAARLLFYLPYYHADMEAKQVEEQIYYKSVRKDKRGAQVAFEGSYMPVSAPFASTKQSFEHWLTERYCLYSMNANHHIYRGDIHHLPWELQLAEAEIRTNIMASGQGIQCAARKPLLHYANKLDVLIWPLTKVL</sequence>
<comment type="caution">
    <text evidence="1">The sequence shown here is derived from an EMBL/GenBank/DDBJ whole genome shotgun (WGS) entry which is preliminary data.</text>
</comment>
<dbReference type="EMBL" id="JAOQIO010000094">
    <property type="protein sequence ID" value="MCU6795427.1"/>
    <property type="molecule type" value="Genomic_DNA"/>
</dbReference>
<dbReference type="InterPro" id="IPR018644">
    <property type="entry name" value="DUF2071"/>
</dbReference>
<dbReference type="Gene3D" id="2.40.400.10">
    <property type="entry name" value="Acetoacetate decarboxylase-like"/>
    <property type="match status" value="1"/>
</dbReference>
<dbReference type="SUPFAM" id="SSF160104">
    <property type="entry name" value="Acetoacetate decarboxylase-like"/>
    <property type="match status" value="1"/>
</dbReference>
<dbReference type="InterPro" id="IPR023375">
    <property type="entry name" value="ADC_dom_sf"/>
</dbReference>
<organism evidence="1 2">
    <name type="scientific">Paenibacillus baimaensis</name>
    <dbReference type="NCBI Taxonomy" id="2982185"/>
    <lineage>
        <taxon>Bacteria</taxon>
        <taxon>Bacillati</taxon>
        <taxon>Bacillota</taxon>
        <taxon>Bacilli</taxon>
        <taxon>Bacillales</taxon>
        <taxon>Paenibacillaceae</taxon>
        <taxon>Paenibacillus</taxon>
    </lineage>
</organism>